<dbReference type="SUPFAM" id="SSF53383">
    <property type="entry name" value="PLP-dependent transferases"/>
    <property type="match status" value="1"/>
</dbReference>
<dbReference type="STRING" id="1434232.MAIT1_00620"/>
<dbReference type="InterPro" id="IPR015422">
    <property type="entry name" value="PyrdxlP-dep_Trfase_small"/>
</dbReference>
<evidence type="ECO:0000313" key="4">
    <source>
        <dbReference type="EMBL" id="OSM00175.1"/>
    </source>
</evidence>
<dbReference type="GO" id="GO:0030170">
    <property type="term" value="F:pyridoxal phosphate binding"/>
    <property type="evidence" value="ECO:0007669"/>
    <property type="project" value="TreeGrafter"/>
</dbReference>
<dbReference type="NCBIfam" id="TIGR03588">
    <property type="entry name" value="PseC"/>
    <property type="match status" value="1"/>
</dbReference>
<dbReference type="PANTHER" id="PTHR30244:SF34">
    <property type="entry name" value="DTDP-4-AMINO-4,6-DIDEOXYGALACTOSE TRANSAMINASE"/>
    <property type="match status" value="1"/>
</dbReference>
<dbReference type="Pfam" id="PF01041">
    <property type="entry name" value="DegT_DnrJ_EryC1"/>
    <property type="match status" value="1"/>
</dbReference>
<keyword evidence="5" id="KW-1185">Reference proteome</keyword>
<dbReference type="InterPro" id="IPR015424">
    <property type="entry name" value="PyrdxlP-dep_Trfase"/>
</dbReference>
<evidence type="ECO:0000313" key="5">
    <source>
        <dbReference type="Proteomes" id="UP000194003"/>
    </source>
</evidence>
<dbReference type="PANTHER" id="PTHR30244">
    <property type="entry name" value="TRANSAMINASE"/>
    <property type="match status" value="1"/>
</dbReference>
<dbReference type="EMBL" id="LVJN01000021">
    <property type="protein sequence ID" value="OSM00175.1"/>
    <property type="molecule type" value="Genomic_DNA"/>
</dbReference>
<gene>
    <name evidence="4" type="primary">spsC</name>
    <name evidence="4" type="ORF">MAIT1_00620</name>
</gene>
<dbReference type="AlphaFoldDB" id="A0A1Y2JZ43"/>
<proteinExistence type="inferred from homology"/>
<dbReference type="Pfam" id="PF04321">
    <property type="entry name" value="RmlD_sub_bind"/>
    <property type="match status" value="1"/>
</dbReference>
<sequence>MLGLYHRNPVRIPGAACRGVDMTDYAALRAEIQNFTPDVVIHCASRTDVDAMEVDEEGAWRANVLTTRNLLDALRDSGAKLIFISTDAVYSGAPGPHDEEEFPAPLNRYGKTKRAAEQLALQRPGALVARTNIYGWNLRDKLSIAEWFLRAQQQKHAVSGFADALFSSIYVGDLHDLLEAAMAKGLDGLYNVACRDGMSKLDFGRAVADLFGFDTHLVLPGSVRDAHFTASRGLDLTLDVTALEQALGQLAPTMAESLARFAADGQADVQGQLRAGLAAEPEPEQARYPAPDGRVPYGRQWLDDDDLAAVDAVMRGAWLTQGPHVAAFEQALSDYTGAAHVVAVNSGTAALHLACMAAELGPEHEVITSPLTFAASANAAVYCGATPRFADIDPITGNITADAIAPLITPRTRIVTPVHFAGQSCDMAEIRALIDAKQAEFGTRIYLLEDACHALGSTYGGKPVGACEYSDMACMSFHPVKHVTTGEGGAVLTQDVALGERVRLLRSHGISRDHLTPEQMPGPWYYEQIALGFNYRITDIQCALGTSQMAKLPRFVARRRVLVERYNAELAGLPHITLPTESPERLSNYHLYTVRFDFAALGMDRKAVMLKLNEDHIYTQVHYIPVTHHPYYRQRFGTGPGDCPHADAFYAQCLSLPLYPAMSDADAAHVIACVRGLLTASR</sequence>
<dbReference type="Proteomes" id="UP000194003">
    <property type="component" value="Unassembled WGS sequence"/>
</dbReference>
<dbReference type="SUPFAM" id="SSF51735">
    <property type="entry name" value="NAD(P)-binding Rossmann-fold domains"/>
    <property type="match status" value="1"/>
</dbReference>
<dbReference type="CDD" id="cd05254">
    <property type="entry name" value="dTDP_HR_like_SDR_e"/>
    <property type="match status" value="1"/>
</dbReference>
<dbReference type="GO" id="GO:0000271">
    <property type="term" value="P:polysaccharide biosynthetic process"/>
    <property type="evidence" value="ECO:0007669"/>
    <property type="project" value="TreeGrafter"/>
</dbReference>
<comment type="similarity">
    <text evidence="1 2">Belongs to the DegT/DnrJ/EryC1 family.</text>
</comment>
<dbReference type="CDD" id="cd00616">
    <property type="entry name" value="AHBA_syn"/>
    <property type="match status" value="1"/>
</dbReference>
<dbReference type="InterPro" id="IPR015421">
    <property type="entry name" value="PyrdxlP-dep_Trfase_major"/>
</dbReference>
<dbReference type="Gene3D" id="3.90.1150.10">
    <property type="entry name" value="Aspartate Aminotransferase, domain 1"/>
    <property type="match status" value="1"/>
</dbReference>
<name>A0A1Y2JZ43_9PROT</name>
<dbReference type="Gene3D" id="3.40.50.720">
    <property type="entry name" value="NAD(P)-binding Rossmann-like Domain"/>
    <property type="match status" value="1"/>
</dbReference>
<dbReference type="InterPro" id="IPR000653">
    <property type="entry name" value="DegT/StrS_aminotransferase"/>
</dbReference>
<protein>
    <submittedName>
        <fullName evidence="4">Putative Spore coat polysaccharide biosynthesis protein spsC</fullName>
    </submittedName>
</protein>
<evidence type="ECO:0000259" key="3">
    <source>
        <dbReference type="Pfam" id="PF04321"/>
    </source>
</evidence>
<dbReference type="InterPro" id="IPR036291">
    <property type="entry name" value="NAD(P)-bd_dom_sf"/>
</dbReference>
<dbReference type="InterPro" id="IPR029903">
    <property type="entry name" value="RmlD-like-bd"/>
</dbReference>
<comment type="caution">
    <text evidence="4">The sequence shown here is derived from an EMBL/GenBank/DDBJ whole genome shotgun (WGS) entry which is preliminary data.</text>
</comment>
<dbReference type="Gene3D" id="3.40.640.10">
    <property type="entry name" value="Type I PLP-dependent aspartate aminotransferase-like (Major domain)"/>
    <property type="match status" value="1"/>
</dbReference>
<reference evidence="4 5" key="1">
    <citation type="journal article" date="2016" name="BMC Genomics">
        <title>Combined genomic and structural analyses of a cultured magnetotactic bacterium reveals its niche adaptation to a dynamic environment.</title>
        <authorList>
            <person name="Araujo A.C."/>
            <person name="Morillo V."/>
            <person name="Cypriano J."/>
            <person name="Teixeira L.C."/>
            <person name="Leao P."/>
            <person name="Lyra S."/>
            <person name="Almeida L.G."/>
            <person name="Bazylinski D.A."/>
            <person name="Vasconcellos A.T."/>
            <person name="Abreu F."/>
            <person name="Lins U."/>
        </authorList>
    </citation>
    <scope>NUCLEOTIDE SEQUENCE [LARGE SCALE GENOMIC DNA]</scope>
    <source>
        <strain evidence="4 5">IT-1</strain>
    </source>
</reference>
<dbReference type="GO" id="GO:0008483">
    <property type="term" value="F:transaminase activity"/>
    <property type="evidence" value="ECO:0007669"/>
    <property type="project" value="TreeGrafter"/>
</dbReference>
<evidence type="ECO:0000256" key="1">
    <source>
        <dbReference type="ARBA" id="ARBA00037999"/>
    </source>
</evidence>
<accession>A0A1Y2JZ43</accession>
<keyword evidence="2" id="KW-0663">Pyridoxal phosphate</keyword>
<organism evidence="4 5">
    <name type="scientific">Magnetofaba australis IT-1</name>
    <dbReference type="NCBI Taxonomy" id="1434232"/>
    <lineage>
        <taxon>Bacteria</taxon>
        <taxon>Pseudomonadati</taxon>
        <taxon>Pseudomonadota</taxon>
        <taxon>Magnetococcia</taxon>
        <taxon>Magnetococcales</taxon>
        <taxon>Magnetococcaceae</taxon>
        <taxon>Magnetofaba</taxon>
    </lineage>
</organism>
<dbReference type="InterPro" id="IPR020026">
    <property type="entry name" value="PseC"/>
</dbReference>
<feature type="domain" description="RmlD-like substrate binding" evidence="3">
    <location>
        <begin position="18"/>
        <end position="264"/>
    </location>
</feature>
<evidence type="ECO:0000256" key="2">
    <source>
        <dbReference type="RuleBase" id="RU004508"/>
    </source>
</evidence>